<keyword evidence="1" id="KW-0805">Transcription regulation</keyword>
<accession>A0A9D3VRI9</accession>
<comment type="caution">
    <text evidence="3">Lacks conserved residue(s) required for the propagation of feature annotation.</text>
</comment>
<evidence type="ECO:0000256" key="3">
    <source>
        <dbReference type="PROSITE-ProRule" id="PRU01191"/>
    </source>
</evidence>
<dbReference type="PROSITE" id="PS50985">
    <property type="entry name" value="GRAS"/>
    <property type="match status" value="1"/>
</dbReference>
<evidence type="ECO:0000313" key="6">
    <source>
        <dbReference type="Proteomes" id="UP000828251"/>
    </source>
</evidence>
<gene>
    <name evidence="5" type="ORF">J1N35_012888</name>
</gene>
<keyword evidence="4" id="KW-0732">Signal</keyword>
<organism evidence="5 6">
    <name type="scientific">Gossypium stocksii</name>
    <dbReference type="NCBI Taxonomy" id="47602"/>
    <lineage>
        <taxon>Eukaryota</taxon>
        <taxon>Viridiplantae</taxon>
        <taxon>Streptophyta</taxon>
        <taxon>Embryophyta</taxon>
        <taxon>Tracheophyta</taxon>
        <taxon>Spermatophyta</taxon>
        <taxon>Magnoliopsida</taxon>
        <taxon>eudicotyledons</taxon>
        <taxon>Gunneridae</taxon>
        <taxon>Pentapetalae</taxon>
        <taxon>rosids</taxon>
        <taxon>malvids</taxon>
        <taxon>Malvales</taxon>
        <taxon>Malvaceae</taxon>
        <taxon>Malvoideae</taxon>
        <taxon>Gossypium</taxon>
    </lineage>
</organism>
<protein>
    <submittedName>
        <fullName evidence="5">Uncharacterized protein</fullName>
    </submittedName>
</protein>
<reference evidence="5 6" key="1">
    <citation type="journal article" date="2021" name="Plant Biotechnol. J.">
        <title>Multi-omics assisted identification of the key and species-specific regulatory components of drought-tolerant mechanisms in Gossypium stocksii.</title>
        <authorList>
            <person name="Yu D."/>
            <person name="Ke L."/>
            <person name="Zhang D."/>
            <person name="Wu Y."/>
            <person name="Sun Y."/>
            <person name="Mei J."/>
            <person name="Sun J."/>
            <person name="Sun Y."/>
        </authorList>
    </citation>
    <scope>NUCLEOTIDE SEQUENCE [LARGE SCALE GENOMIC DNA]</scope>
    <source>
        <strain evidence="6">cv. E1</strain>
        <tissue evidence="5">Leaf</tissue>
    </source>
</reference>
<comment type="caution">
    <text evidence="5">The sequence shown here is derived from an EMBL/GenBank/DDBJ whole genome shotgun (WGS) entry which is preliminary data.</text>
</comment>
<name>A0A9D3VRI9_9ROSI</name>
<evidence type="ECO:0000256" key="4">
    <source>
        <dbReference type="SAM" id="SignalP"/>
    </source>
</evidence>
<keyword evidence="2" id="KW-0804">Transcription</keyword>
<dbReference type="Pfam" id="PF03514">
    <property type="entry name" value="GRAS"/>
    <property type="match status" value="1"/>
</dbReference>
<dbReference type="OrthoDB" id="949380at2759"/>
<comment type="similarity">
    <text evidence="3">Belongs to the GRAS family.</text>
</comment>
<evidence type="ECO:0000256" key="1">
    <source>
        <dbReference type="ARBA" id="ARBA00023015"/>
    </source>
</evidence>
<feature type="region of interest" description="Leucine repeat II (LRII)" evidence="3">
    <location>
        <begin position="165"/>
        <end position="197"/>
    </location>
</feature>
<dbReference type="Proteomes" id="UP000828251">
    <property type="component" value="Unassembled WGS sequence"/>
</dbReference>
<feature type="chain" id="PRO_5038713566" evidence="4">
    <location>
        <begin position="20"/>
        <end position="390"/>
    </location>
</feature>
<feature type="short sequence motif" description="LXXLL motif" evidence="3">
    <location>
        <begin position="215"/>
        <end position="219"/>
    </location>
</feature>
<dbReference type="AlphaFoldDB" id="A0A9D3VRI9"/>
<dbReference type="PANTHER" id="PTHR31636">
    <property type="entry name" value="OSJNBA0084A10.13 PROTEIN-RELATED"/>
    <property type="match status" value="1"/>
</dbReference>
<evidence type="ECO:0000256" key="2">
    <source>
        <dbReference type="ARBA" id="ARBA00023163"/>
    </source>
</evidence>
<dbReference type="InterPro" id="IPR005202">
    <property type="entry name" value="TF_GRAS"/>
</dbReference>
<sequence length="390" mass="45248">MACFFSDTALSLLLSSAEAIEDGDLKSADAFLHNILCLADEGPKYWRDQSRVVKYFAEALVHRAYGLQYPSSSHVSFPVNPARYYHYNIYNINDVIKKVITNAVMGKRRLHLVDFSIPHYCSEDSVLRTIPILFNGTPPTLCDPLTARVSYILPPFLKKHVDFKRSREEAKELEKNLGDEFKEVYASSLAEVDECEIDFESREDEMVVVYYKFKLHKLLIDAKAMKRELVRLREINPAVVIMLDFYANHNDSNFLTCFKDSFQYSLKTLNCWGEYFFFKEEYEWECNIEAWEGNNVIRRHPTLTEWQHLFSMASFSRIPLNHRKGIDLSVGDLEIMGEEERYLILGFSPIPSPLPPLQPFPEGLALNRLAIFAKIDDILNHLCCERISFH</sequence>
<dbReference type="EMBL" id="JAIQCV010000005">
    <property type="protein sequence ID" value="KAH1095967.1"/>
    <property type="molecule type" value="Genomic_DNA"/>
</dbReference>
<keyword evidence="6" id="KW-1185">Reference proteome</keyword>
<feature type="region of interest" description="SAW" evidence="3">
    <location>
        <begin position="290"/>
        <end position="373"/>
    </location>
</feature>
<proteinExistence type="inferred from homology"/>
<feature type="signal peptide" evidence="4">
    <location>
        <begin position="1"/>
        <end position="19"/>
    </location>
</feature>
<evidence type="ECO:0000313" key="5">
    <source>
        <dbReference type="EMBL" id="KAH1095967.1"/>
    </source>
</evidence>